<dbReference type="Proteomes" id="UP000244013">
    <property type="component" value="Unassembled WGS sequence"/>
</dbReference>
<evidence type="ECO:0000313" key="2">
    <source>
        <dbReference type="Proteomes" id="UP000244013"/>
    </source>
</evidence>
<sequence length="91" mass="10344">MMATIITFGMTLIASLQTQNMSKANSSFQHAAPAVPESKKPVFPYPMYVLPVQQRDDRTPKQRCWDNETARIGETLSDLDRRAIDLKCSQR</sequence>
<accession>A0A2T5U8T8</accession>
<gene>
    <name evidence="1" type="ORF">C8J25_10216</name>
</gene>
<protein>
    <submittedName>
        <fullName evidence="1">Uncharacterized protein</fullName>
    </submittedName>
</protein>
<reference evidence="1 2" key="1">
    <citation type="submission" date="2018-04" db="EMBL/GenBank/DDBJ databases">
        <title>Genomic Encyclopedia of Type Strains, Phase III (KMG-III): the genomes of soil and plant-associated and newly described type strains.</title>
        <authorList>
            <person name="Whitman W."/>
        </authorList>
    </citation>
    <scope>NUCLEOTIDE SEQUENCE [LARGE SCALE GENOMIC DNA]</scope>
    <source>
        <strain evidence="1 2">MA-olki</strain>
    </source>
</reference>
<organism evidence="1 2">
    <name type="scientific">Sphingomonas faeni</name>
    <dbReference type="NCBI Taxonomy" id="185950"/>
    <lineage>
        <taxon>Bacteria</taxon>
        <taxon>Pseudomonadati</taxon>
        <taxon>Pseudomonadota</taxon>
        <taxon>Alphaproteobacteria</taxon>
        <taxon>Sphingomonadales</taxon>
        <taxon>Sphingomonadaceae</taxon>
        <taxon>Sphingomonas</taxon>
    </lineage>
</organism>
<dbReference type="EMBL" id="QAYE01000002">
    <property type="protein sequence ID" value="PTW47927.1"/>
    <property type="molecule type" value="Genomic_DNA"/>
</dbReference>
<comment type="caution">
    <text evidence="1">The sequence shown here is derived from an EMBL/GenBank/DDBJ whole genome shotgun (WGS) entry which is preliminary data.</text>
</comment>
<evidence type="ECO:0000313" key="1">
    <source>
        <dbReference type="EMBL" id="PTW47927.1"/>
    </source>
</evidence>
<dbReference type="AlphaFoldDB" id="A0A2T5U8T8"/>
<name>A0A2T5U8T8_9SPHN</name>
<proteinExistence type="predicted"/>